<evidence type="ECO:0000313" key="2">
    <source>
        <dbReference type="Proteomes" id="UP000001522"/>
    </source>
</evidence>
<dbReference type="Proteomes" id="UP000001522">
    <property type="component" value="Chromosome"/>
</dbReference>
<sequence length="319" mass="37376">MFGLDKSLRPLFSNVFILINIDAFICSVKVLRIKENKTVEHLDKEFKILEGQLPMDVIKFVKNYKRRYPFSYLGVMAKTYNQGVYHPKKLEILESSGVDIKDCQTLKVDTWGVYIKKSEIQSIQKEFERFGGVDYIFSPFIVSWLFLKKELDTSLRLYILYEKSNIAIMIADCKEAYFAGYFMIGSEISQAQEHLKYAHNPLENTFDMMEELEELGDFEDFHFLDEENEEEEKKHVEQTIYDITQVSVVSDIIKNSLNEFYSNDLYEERFVEEIVILDSVGIMEENLKTISDAILLDIKKKRIDLNAELLNVMRLEFGA</sequence>
<dbReference type="AlphaFoldDB" id="D3UG87"/>
<name>D3UG87_HELM1</name>
<reference evidence="1 2" key="1">
    <citation type="journal article" date="2010" name="BMC Genomics">
        <title>Comparative genomics and proteomics of Helicobacter mustelae, an ulcerogenic and carcinogenic gastric pathogen.</title>
        <authorList>
            <person name="O'Toole P.W."/>
            <person name="Snelling W.J."/>
            <person name="Canchaya C."/>
            <person name="Forde B.M."/>
            <person name="Hardie K.R."/>
            <person name="Josenhans C."/>
            <person name="Graham R.L.J."/>
            <person name="McMullan G."/>
            <person name="Parkhill J."/>
            <person name="Belda E."/>
            <person name="Bentley S.D."/>
        </authorList>
    </citation>
    <scope>NUCLEOTIDE SEQUENCE [LARGE SCALE GENOMIC DNA]</scope>
    <source>
        <strain evidence="2">ATCC 43772 / LMG 18044 / NCTC 12198 / 12198</strain>
    </source>
</reference>
<evidence type="ECO:0008006" key="3">
    <source>
        <dbReference type="Google" id="ProtNLM"/>
    </source>
</evidence>
<protein>
    <recommendedName>
        <fullName evidence="3">Clan AA aspartic protease</fullName>
    </recommendedName>
</protein>
<dbReference type="HOGENOM" id="CLU_067822_0_0_7"/>
<proteinExistence type="predicted"/>
<organism evidence="1 2">
    <name type="scientific">Helicobacter mustelae (strain ATCC 43772 / CCUG 25715 / CIP 103759 / LMG 18044 / NCTC 12198 / R85-136P)</name>
    <name type="common">Campylobacter mustelae</name>
    <dbReference type="NCBI Taxonomy" id="679897"/>
    <lineage>
        <taxon>Bacteria</taxon>
        <taxon>Pseudomonadati</taxon>
        <taxon>Campylobacterota</taxon>
        <taxon>Epsilonproteobacteria</taxon>
        <taxon>Campylobacterales</taxon>
        <taxon>Helicobacteraceae</taxon>
        <taxon>Helicobacter</taxon>
    </lineage>
</organism>
<dbReference type="EMBL" id="FN555004">
    <property type="protein sequence ID" value="CBG39508.1"/>
    <property type="molecule type" value="Genomic_DNA"/>
</dbReference>
<dbReference type="RefSeq" id="WP_013022603.1">
    <property type="nucleotide sequence ID" value="NC_013949.1"/>
</dbReference>
<dbReference type="STRING" id="679897.HMU02460"/>
<dbReference type="KEGG" id="hms:HMU02460"/>
<accession>D3UG87</accession>
<gene>
    <name evidence="1" type="ordered locus">HMU02460</name>
</gene>
<evidence type="ECO:0000313" key="1">
    <source>
        <dbReference type="EMBL" id="CBG39508.1"/>
    </source>
</evidence>
<keyword evidence="2" id="KW-1185">Reference proteome</keyword>